<dbReference type="AlphaFoldDB" id="A0A511JAE6"/>
<organism evidence="2 3">
    <name type="scientific">Cellulomonas composti</name>
    <dbReference type="NCBI Taxonomy" id="266130"/>
    <lineage>
        <taxon>Bacteria</taxon>
        <taxon>Bacillati</taxon>
        <taxon>Actinomycetota</taxon>
        <taxon>Actinomycetes</taxon>
        <taxon>Micrococcales</taxon>
        <taxon>Cellulomonadaceae</taxon>
        <taxon>Cellulomonas</taxon>
    </lineage>
</organism>
<keyword evidence="3" id="KW-1185">Reference proteome</keyword>
<protein>
    <submittedName>
        <fullName evidence="2">MarR family transcriptional regulator</fullName>
    </submittedName>
</protein>
<dbReference type="InterPro" id="IPR039422">
    <property type="entry name" value="MarR/SlyA-like"/>
</dbReference>
<dbReference type="EMBL" id="BJWG01000006">
    <property type="protein sequence ID" value="GEL94934.1"/>
    <property type="molecule type" value="Genomic_DNA"/>
</dbReference>
<dbReference type="InterPro" id="IPR000835">
    <property type="entry name" value="HTH_MarR-typ"/>
</dbReference>
<dbReference type="SMART" id="SM00347">
    <property type="entry name" value="HTH_MARR"/>
    <property type="match status" value="1"/>
</dbReference>
<dbReference type="PROSITE" id="PS50995">
    <property type="entry name" value="HTH_MARR_2"/>
    <property type="match status" value="1"/>
</dbReference>
<name>A0A511JAE6_9CELL</name>
<sequence length="157" mass="17524">MGRYTYLRRVGMDEAVRDVELQVAMLLRLADRNRRSNVRLDRTLERSAYLALLRLAEVGPLAINEIAEHLRLDASTVTRQVLAMESAGYVSRGRDDADARRSVIAMTPAGRAALDGTREARASVYAELLADWDDAERRVLADALARLNDSLDRGIGR</sequence>
<dbReference type="GO" id="GO:0003700">
    <property type="term" value="F:DNA-binding transcription factor activity"/>
    <property type="evidence" value="ECO:0007669"/>
    <property type="project" value="InterPro"/>
</dbReference>
<dbReference type="PANTHER" id="PTHR33164:SF57">
    <property type="entry name" value="MARR-FAMILY TRANSCRIPTIONAL REGULATOR"/>
    <property type="match status" value="1"/>
</dbReference>
<accession>A0A511JAE6</accession>
<dbReference type="SUPFAM" id="SSF46785">
    <property type="entry name" value="Winged helix' DNA-binding domain"/>
    <property type="match status" value="1"/>
</dbReference>
<dbReference type="PRINTS" id="PR00598">
    <property type="entry name" value="HTHMARR"/>
</dbReference>
<feature type="domain" description="HTH marR-type" evidence="1">
    <location>
        <begin position="20"/>
        <end position="149"/>
    </location>
</feature>
<reference evidence="2 3" key="1">
    <citation type="submission" date="2019-07" db="EMBL/GenBank/DDBJ databases">
        <title>Whole genome shotgun sequence of Cellulomonas composti NBRC 100758.</title>
        <authorList>
            <person name="Hosoyama A."/>
            <person name="Uohara A."/>
            <person name="Ohji S."/>
            <person name="Ichikawa N."/>
        </authorList>
    </citation>
    <scope>NUCLEOTIDE SEQUENCE [LARGE SCALE GENOMIC DNA]</scope>
    <source>
        <strain evidence="2 3">NBRC 100758</strain>
    </source>
</reference>
<dbReference type="Proteomes" id="UP000321720">
    <property type="component" value="Unassembled WGS sequence"/>
</dbReference>
<dbReference type="Gene3D" id="1.10.10.10">
    <property type="entry name" value="Winged helix-like DNA-binding domain superfamily/Winged helix DNA-binding domain"/>
    <property type="match status" value="1"/>
</dbReference>
<evidence type="ECO:0000259" key="1">
    <source>
        <dbReference type="PROSITE" id="PS50995"/>
    </source>
</evidence>
<dbReference type="InterPro" id="IPR036388">
    <property type="entry name" value="WH-like_DNA-bd_sf"/>
</dbReference>
<evidence type="ECO:0000313" key="2">
    <source>
        <dbReference type="EMBL" id="GEL94934.1"/>
    </source>
</evidence>
<dbReference type="GO" id="GO:0006950">
    <property type="term" value="P:response to stress"/>
    <property type="evidence" value="ECO:0007669"/>
    <property type="project" value="TreeGrafter"/>
</dbReference>
<dbReference type="InterPro" id="IPR036390">
    <property type="entry name" value="WH_DNA-bd_sf"/>
</dbReference>
<dbReference type="PANTHER" id="PTHR33164">
    <property type="entry name" value="TRANSCRIPTIONAL REGULATOR, MARR FAMILY"/>
    <property type="match status" value="1"/>
</dbReference>
<evidence type="ECO:0000313" key="3">
    <source>
        <dbReference type="Proteomes" id="UP000321720"/>
    </source>
</evidence>
<gene>
    <name evidence="2" type="ORF">CCO02nite_15920</name>
</gene>
<proteinExistence type="predicted"/>
<comment type="caution">
    <text evidence="2">The sequence shown here is derived from an EMBL/GenBank/DDBJ whole genome shotgun (WGS) entry which is preliminary data.</text>
</comment>
<dbReference type="Pfam" id="PF01047">
    <property type="entry name" value="MarR"/>
    <property type="match status" value="1"/>
</dbReference>